<dbReference type="InterPro" id="IPR016162">
    <property type="entry name" value="Ald_DH_N"/>
</dbReference>
<evidence type="ECO:0000313" key="5">
    <source>
        <dbReference type="EMBL" id="KAF4625569.1"/>
    </source>
</evidence>
<comment type="catalytic activity">
    <reaction evidence="3">
        <text>an aldehyde + NAD(+) + H2O = a carboxylate + NADH + 2 H(+)</text>
        <dbReference type="Rhea" id="RHEA:16185"/>
        <dbReference type="ChEBI" id="CHEBI:15377"/>
        <dbReference type="ChEBI" id="CHEBI:15378"/>
        <dbReference type="ChEBI" id="CHEBI:17478"/>
        <dbReference type="ChEBI" id="CHEBI:29067"/>
        <dbReference type="ChEBI" id="CHEBI:57540"/>
        <dbReference type="ChEBI" id="CHEBI:57945"/>
        <dbReference type="EC" id="1.2.1.3"/>
    </reaction>
</comment>
<protein>
    <recommendedName>
        <fullName evidence="2">aldehyde dehydrogenase (NAD(+))</fullName>
        <ecNumber evidence="2">1.2.1.3</ecNumber>
    </recommendedName>
</protein>
<evidence type="ECO:0000256" key="1">
    <source>
        <dbReference type="ARBA" id="ARBA00009986"/>
    </source>
</evidence>
<sequence>MGKSFQINQTWKNRREASRFEEKGSFAYIKRGSYDKPEPTFIGSPHFILAFGFSALSPHERGKPLKAMAAKILESKPELAHLEARSVGKPVYDFFDGDYAAVHFNYFGEAGYAQGHTSLNTPGFLNMSLRQPFGVVGIIIQWNTPLVFFSKKVAPAVAAGNTVVLKSSEKAPLTSWKVAQWIAECGFPLGVINVLPGHGHISGSAMSLRTSVPALSFTGRTRIGRAIQIASAQSNLKKVVFELSKKGPALVFEDADLDEAVKGTEHSIYWNSGQTSMANSRVYVPDKVQYETVLRYIDIGKESGRVVLSAEENATVKKEEQNIIVHPVIFVDQPEHSRIMKEEIFGPGVVINTFKTEEEVISKANDTEFGLYAALYTKDLERALRVGKKLESGMIGVNCASPTGSWDLPFGGWKGSGTGRESLLESMDHFLEQKSIYIKVPGIRG</sequence>
<evidence type="ECO:0000256" key="3">
    <source>
        <dbReference type="ARBA" id="ARBA00049194"/>
    </source>
</evidence>
<proteinExistence type="inferred from homology"/>
<dbReference type="Pfam" id="PF00171">
    <property type="entry name" value="Aldedh"/>
    <property type="match status" value="1"/>
</dbReference>
<dbReference type="EMBL" id="JAAMPI010001345">
    <property type="protein sequence ID" value="KAF4625569.1"/>
    <property type="molecule type" value="Genomic_DNA"/>
</dbReference>
<dbReference type="Proteomes" id="UP000566819">
    <property type="component" value="Unassembled WGS sequence"/>
</dbReference>
<dbReference type="SUPFAM" id="SSF53720">
    <property type="entry name" value="ALDH-like"/>
    <property type="match status" value="1"/>
</dbReference>
<name>A0A8H4RB80_9HELO</name>
<keyword evidence="6" id="KW-1185">Reference proteome</keyword>
<dbReference type="Gene3D" id="3.40.605.10">
    <property type="entry name" value="Aldehyde Dehydrogenase, Chain A, domain 1"/>
    <property type="match status" value="2"/>
</dbReference>
<organism evidence="5 6">
    <name type="scientific">Cudoniella acicularis</name>
    <dbReference type="NCBI Taxonomy" id="354080"/>
    <lineage>
        <taxon>Eukaryota</taxon>
        <taxon>Fungi</taxon>
        <taxon>Dikarya</taxon>
        <taxon>Ascomycota</taxon>
        <taxon>Pezizomycotina</taxon>
        <taxon>Leotiomycetes</taxon>
        <taxon>Helotiales</taxon>
        <taxon>Tricladiaceae</taxon>
        <taxon>Cudoniella</taxon>
    </lineage>
</organism>
<dbReference type="PANTHER" id="PTHR11699">
    <property type="entry name" value="ALDEHYDE DEHYDROGENASE-RELATED"/>
    <property type="match status" value="1"/>
</dbReference>
<accession>A0A8H4RB80</accession>
<dbReference type="InterPro" id="IPR015590">
    <property type="entry name" value="Aldehyde_DH_dom"/>
</dbReference>
<comment type="similarity">
    <text evidence="1">Belongs to the aldehyde dehydrogenase family.</text>
</comment>
<dbReference type="GO" id="GO:0004029">
    <property type="term" value="F:aldehyde dehydrogenase (NAD+) activity"/>
    <property type="evidence" value="ECO:0007669"/>
    <property type="project" value="UniProtKB-EC"/>
</dbReference>
<gene>
    <name evidence="5" type="ORF">G7Y89_g12599</name>
</gene>
<evidence type="ECO:0000313" key="6">
    <source>
        <dbReference type="Proteomes" id="UP000566819"/>
    </source>
</evidence>
<dbReference type="AlphaFoldDB" id="A0A8H4RB80"/>
<dbReference type="OrthoDB" id="310895at2759"/>
<evidence type="ECO:0000256" key="2">
    <source>
        <dbReference type="ARBA" id="ARBA00024226"/>
    </source>
</evidence>
<dbReference type="Gene3D" id="3.40.309.10">
    <property type="entry name" value="Aldehyde Dehydrogenase, Chain A, domain 2"/>
    <property type="match status" value="2"/>
</dbReference>
<reference evidence="5 6" key="1">
    <citation type="submission" date="2020-03" db="EMBL/GenBank/DDBJ databases">
        <title>Draft Genome Sequence of Cudoniella acicularis.</title>
        <authorList>
            <person name="Buettner E."/>
            <person name="Kellner H."/>
        </authorList>
    </citation>
    <scope>NUCLEOTIDE SEQUENCE [LARGE SCALE GENOMIC DNA]</scope>
    <source>
        <strain evidence="5 6">DSM 108380</strain>
    </source>
</reference>
<feature type="domain" description="Aldehyde dehydrogenase" evidence="4">
    <location>
        <begin position="53"/>
        <end position="288"/>
    </location>
</feature>
<evidence type="ECO:0000259" key="4">
    <source>
        <dbReference type="Pfam" id="PF00171"/>
    </source>
</evidence>
<dbReference type="InterPro" id="IPR016163">
    <property type="entry name" value="Ald_DH_C"/>
</dbReference>
<dbReference type="EC" id="1.2.1.3" evidence="2"/>
<comment type="caution">
    <text evidence="5">The sequence shown here is derived from an EMBL/GenBank/DDBJ whole genome shotgun (WGS) entry which is preliminary data.</text>
</comment>
<dbReference type="InterPro" id="IPR016161">
    <property type="entry name" value="Ald_DH/histidinol_DH"/>
</dbReference>